<keyword evidence="5" id="KW-0378">Hydrolase</keyword>
<evidence type="ECO:0000256" key="4">
    <source>
        <dbReference type="ARBA" id="ARBA00022759"/>
    </source>
</evidence>
<dbReference type="Gene3D" id="1.10.340.70">
    <property type="match status" value="1"/>
</dbReference>
<dbReference type="Pfam" id="PF17917">
    <property type="entry name" value="RT_RNaseH"/>
    <property type="match status" value="1"/>
</dbReference>
<dbReference type="InterPro" id="IPR041373">
    <property type="entry name" value="RT_RNaseH"/>
</dbReference>
<keyword evidence="2" id="KW-0548">Nucleotidyltransferase</keyword>
<dbReference type="EMBL" id="JAWDGP010005174">
    <property type="protein sequence ID" value="KAK3759065.1"/>
    <property type="molecule type" value="Genomic_DNA"/>
</dbReference>
<evidence type="ECO:0000313" key="9">
    <source>
        <dbReference type="EMBL" id="KAK3759065.1"/>
    </source>
</evidence>
<evidence type="ECO:0000256" key="5">
    <source>
        <dbReference type="ARBA" id="ARBA00022801"/>
    </source>
</evidence>
<proteinExistence type="predicted"/>
<dbReference type="CDD" id="cd09274">
    <property type="entry name" value="RNase_HI_RT_Ty3"/>
    <property type="match status" value="1"/>
</dbReference>
<evidence type="ECO:0000256" key="6">
    <source>
        <dbReference type="ARBA" id="ARBA00022918"/>
    </source>
</evidence>
<dbReference type="FunFam" id="3.10.20.370:FF:000001">
    <property type="entry name" value="Retrovirus-related Pol polyprotein from transposon 17.6-like protein"/>
    <property type="match status" value="1"/>
</dbReference>
<evidence type="ECO:0000259" key="7">
    <source>
        <dbReference type="Pfam" id="PF17917"/>
    </source>
</evidence>
<dbReference type="SUPFAM" id="SSF56672">
    <property type="entry name" value="DNA/RNA polymerases"/>
    <property type="match status" value="1"/>
</dbReference>
<dbReference type="FunFam" id="1.10.340.70:FF:000003">
    <property type="entry name" value="Protein CBG25708"/>
    <property type="match status" value="1"/>
</dbReference>
<evidence type="ECO:0000256" key="1">
    <source>
        <dbReference type="ARBA" id="ARBA00022679"/>
    </source>
</evidence>
<dbReference type="GO" id="GO:0016787">
    <property type="term" value="F:hydrolase activity"/>
    <property type="evidence" value="ECO:0007669"/>
    <property type="project" value="UniProtKB-KW"/>
</dbReference>
<evidence type="ECO:0000259" key="8">
    <source>
        <dbReference type="Pfam" id="PF17921"/>
    </source>
</evidence>
<keyword evidence="6" id="KW-0695">RNA-directed DNA polymerase</keyword>
<dbReference type="Pfam" id="PF17921">
    <property type="entry name" value="Integrase_H2C2"/>
    <property type="match status" value="1"/>
</dbReference>
<accession>A0AAE0YXR9</accession>
<dbReference type="InterPro" id="IPR043502">
    <property type="entry name" value="DNA/RNA_pol_sf"/>
</dbReference>
<dbReference type="InterPro" id="IPR041588">
    <property type="entry name" value="Integrase_H2C2"/>
</dbReference>
<keyword evidence="10" id="KW-1185">Reference proteome</keyword>
<dbReference type="InterPro" id="IPR050951">
    <property type="entry name" value="Retrovirus_Pol_polyprotein"/>
</dbReference>
<gene>
    <name evidence="9" type="ORF">RRG08_022054</name>
</gene>
<keyword evidence="4" id="KW-0255">Endonuclease</keyword>
<comment type="caution">
    <text evidence="9">The sequence shown here is derived from an EMBL/GenBank/DDBJ whole genome shotgun (WGS) entry which is preliminary data.</text>
</comment>
<dbReference type="Gene3D" id="3.10.20.370">
    <property type="match status" value="1"/>
</dbReference>
<reference evidence="9" key="1">
    <citation type="journal article" date="2023" name="G3 (Bethesda)">
        <title>A reference genome for the long-term kleptoplast-retaining sea slug Elysia crispata morphotype clarki.</title>
        <authorList>
            <person name="Eastman K.E."/>
            <person name="Pendleton A.L."/>
            <person name="Shaikh M.A."/>
            <person name="Suttiyut T."/>
            <person name="Ogas R."/>
            <person name="Tomko P."/>
            <person name="Gavelis G."/>
            <person name="Widhalm J.R."/>
            <person name="Wisecaver J.H."/>
        </authorList>
    </citation>
    <scope>NUCLEOTIDE SEQUENCE</scope>
    <source>
        <strain evidence="9">ECLA1</strain>
    </source>
</reference>
<dbReference type="PANTHER" id="PTHR37984">
    <property type="entry name" value="PROTEIN CBG26694"/>
    <property type="match status" value="1"/>
</dbReference>
<protein>
    <submittedName>
        <fullName evidence="9">Uncharacterized protein</fullName>
    </submittedName>
</protein>
<dbReference type="GO" id="GO:0003964">
    <property type="term" value="F:RNA-directed DNA polymerase activity"/>
    <property type="evidence" value="ECO:0007669"/>
    <property type="project" value="UniProtKB-KW"/>
</dbReference>
<feature type="domain" description="Reverse transcriptase RNase H-like" evidence="7">
    <location>
        <begin position="367"/>
        <end position="467"/>
    </location>
</feature>
<keyword evidence="3" id="KW-0540">Nuclease</keyword>
<dbReference type="AlphaFoldDB" id="A0AAE0YXR9"/>
<keyword evidence="1" id="KW-0808">Transferase</keyword>
<sequence>MATFHPPENFDFMPTAGWPEWRERFDRYRKGSKLHKEDEDVQVSTLIYALGKEADKICKTFTFTNAAHANKYEPVLQKFNDHFVPRTNTLHERAKFYNRHQKVEQFHRSLHDLASTCSFENLEEAVRDRLVIGLLDKEVAQKLQLEDLSKMTLKYAVDTARHYELVKEQQTSTSTASVNAHAKQSQCPTRGKTCRKCNKQNHFARVCRSGKNINEVETFFTEAVTEENEEVFFMGSVFDINNVRQEAEPPWFVDINQCGLSTIFKIDTGADVSMVSRNIPVNQKLCPKPKLTRSNAILRGPGALIHHEGEFQACFSHRLTSVNARCFVIDSSETCLVVTLTQHGIAPPPNNKKLLRLSKKCLPQPLPEKPTVVSSDVSSYGLGGVLMQQHNDGSWRPIAYCSRTLTPAERRYTQIEKECLAAVWSCERFDRYLVGLPSFTIETDHKPLVPLINTPIRSQRMLMRLARFNANAVYMSGKNLHVTDTLSRQPLRTTTDSATTLQNDITPHVNFISSSKPASDAFLERIKDETAKDERLSIALNYTANGWPDYKEDCQLGARHLYQARSELSISDGLLLKGDCIIIPATLQKKVLGRIHQGHFGITKCRERAASSVWWPGISKDISDLIRKCRVCQEKQSSQTLNGAAERAVRTAKHILNQDDVFLALLVYRASPIVELKASPAELAYGRKLGQPSLPPQNPPYQSWRNIRPLHVNDNDPPLPFPRFVAAPTSSTAVPAPTITTPTDTPAVVPADTPISATDGTSAPTVSPVASSAAPHSACLTTITRSGREVKIPVRFQ</sequence>
<evidence type="ECO:0000313" key="10">
    <source>
        <dbReference type="Proteomes" id="UP001283361"/>
    </source>
</evidence>
<dbReference type="Proteomes" id="UP001283361">
    <property type="component" value="Unassembled WGS sequence"/>
</dbReference>
<dbReference type="GO" id="GO:0004519">
    <property type="term" value="F:endonuclease activity"/>
    <property type="evidence" value="ECO:0007669"/>
    <property type="project" value="UniProtKB-KW"/>
</dbReference>
<organism evidence="9 10">
    <name type="scientific">Elysia crispata</name>
    <name type="common">lettuce slug</name>
    <dbReference type="NCBI Taxonomy" id="231223"/>
    <lineage>
        <taxon>Eukaryota</taxon>
        <taxon>Metazoa</taxon>
        <taxon>Spiralia</taxon>
        <taxon>Lophotrochozoa</taxon>
        <taxon>Mollusca</taxon>
        <taxon>Gastropoda</taxon>
        <taxon>Heterobranchia</taxon>
        <taxon>Euthyneura</taxon>
        <taxon>Panpulmonata</taxon>
        <taxon>Sacoglossa</taxon>
        <taxon>Placobranchoidea</taxon>
        <taxon>Plakobranchidae</taxon>
        <taxon>Elysia</taxon>
    </lineage>
</organism>
<evidence type="ECO:0000256" key="2">
    <source>
        <dbReference type="ARBA" id="ARBA00022695"/>
    </source>
</evidence>
<dbReference type="PANTHER" id="PTHR37984:SF5">
    <property type="entry name" value="PROTEIN NYNRIN-LIKE"/>
    <property type="match status" value="1"/>
</dbReference>
<name>A0AAE0YXR9_9GAST</name>
<evidence type="ECO:0000256" key="3">
    <source>
        <dbReference type="ARBA" id="ARBA00022722"/>
    </source>
</evidence>
<feature type="domain" description="Integrase zinc-binding" evidence="8">
    <location>
        <begin position="583"/>
        <end position="637"/>
    </location>
</feature>